<keyword evidence="8" id="KW-1185">Reference proteome</keyword>
<evidence type="ECO:0000256" key="4">
    <source>
        <dbReference type="ARBA" id="ARBA00022840"/>
    </source>
</evidence>
<name>A0A4U1JIX4_9BACT</name>
<sequence length="297" mass="32358">MEGETLEGRYQLGEELGRGRHGVVYRANDLQTGTEVAVKRLRTQAQDDPQLPARLFREAQSLASLWGTSVVRVHAFGTDPDGALFLVTELLEGESFEAHLADLELFGDRLSSYNLLTLLDPIARALHTAHAQGIIHRDVKPANLFLISPEQGGGVRILDFGLAQVLGFEALMAENTPGGSPSYVAPEAFRGEPLDHRADVYAFGAVVFRALAGRTPFQGDTLADLALAVTTAPRPELSPLRPDLAPEIDAWAARALAADPNQRYAYIPTLWNDLIRVMMNGKGPSADRVRQTFRLPG</sequence>
<keyword evidence="2 5" id="KW-0547">Nucleotide-binding</keyword>
<dbReference type="Pfam" id="PF00069">
    <property type="entry name" value="Pkinase"/>
    <property type="match status" value="1"/>
</dbReference>
<dbReference type="PROSITE" id="PS00107">
    <property type="entry name" value="PROTEIN_KINASE_ATP"/>
    <property type="match status" value="1"/>
</dbReference>
<keyword evidence="4 5" id="KW-0067">ATP-binding</keyword>
<evidence type="ECO:0000259" key="6">
    <source>
        <dbReference type="PROSITE" id="PS50011"/>
    </source>
</evidence>
<dbReference type="Gene3D" id="3.30.200.20">
    <property type="entry name" value="Phosphorylase Kinase, domain 1"/>
    <property type="match status" value="1"/>
</dbReference>
<dbReference type="Proteomes" id="UP000309215">
    <property type="component" value="Unassembled WGS sequence"/>
</dbReference>
<dbReference type="PANTHER" id="PTHR43289:SF6">
    <property type="entry name" value="SERINE_THREONINE-PROTEIN KINASE NEKL-3"/>
    <property type="match status" value="1"/>
</dbReference>
<dbReference type="AlphaFoldDB" id="A0A4U1JIX4"/>
<dbReference type="SUPFAM" id="SSF56112">
    <property type="entry name" value="Protein kinase-like (PK-like)"/>
    <property type="match status" value="1"/>
</dbReference>
<feature type="domain" description="Protein kinase" evidence="6">
    <location>
        <begin position="10"/>
        <end position="275"/>
    </location>
</feature>
<proteinExistence type="predicted"/>
<evidence type="ECO:0000256" key="5">
    <source>
        <dbReference type="PROSITE-ProRule" id="PRU10141"/>
    </source>
</evidence>
<dbReference type="PROSITE" id="PS00108">
    <property type="entry name" value="PROTEIN_KINASE_ST"/>
    <property type="match status" value="1"/>
</dbReference>
<keyword evidence="3 7" id="KW-0418">Kinase</keyword>
<evidence type="ECO:0000313" key="8">
    <source>
        <dbReference type="Proteomes" id="UP000309215"/>
    </source>
</evidence>
<dbReference type="InterPro" id="IPR011009">
    <property type="entry name" value="Kinase-like_dom_sf"/>
</dbReference>
<evidence type="ECO:0000256" key="3">
    <source>
        <dbReference type="ARBA" id="ARBA00022777"/>
    </source>
</evidence>
<dbReference type="InterPro" id="IPR008271">
    <property type="entry name" value="Ser/Thr_kinase_AS"/>
</dbReference>
<dbReference type="GO" id="GO:0004674">
    <property type="term" value="F:protein serine/threonine kinase activity"/>
    <property type="evidence" value="ECO:0007669"/>
    <property type="project" value="UniProtKB-KW"/>
</dbReference>
<dbReference type="RefSeq" id="WP_136927291.1">
    <property type="nucleotide sequence ID" value="NZ_SSMQ01000002.1"/>
</dbReference>
<reference evidence="7 8" key="1">
    <citation type="submission" date="2019-04" db="EMBL/GenBank/DDBJ databases">
        <authorList>
            <person name="Li Y."/>
            <person name="Wang J."/>
        </authorList>
    </citation>
    <scope>NUCLEOTIDE SEQUENCE [LARGE SCALE GENOMIC DNA]</scope>
    <source>
        <strain evidence="7 8">DSM 14668</strain>
    </source>
</reference>
<organism evidence="7 8">
    <name type="scientific">Polyangium fumosum</name>
    <dbReference type="NCBI Taxonomy" id="889272"/>
    <lineage>
        <taxon>Bacteria</taxon>
        <taxon>Pseudomonadati</taxon>
        <taxon>Myxococcota</taxon>
        <taxon>Polyangia</taxon>
        <taxon>Polyangiales</taxon>
        <taxon>Polyangiaceae</taxon>
        <taxon>Polyangium</taxon>
    </lineage>
</organism>
<gene>
    <name evidence="7" type="ORF">E8A74_02560</name>
</gene>
<dbReference type="GO" id="GO:0005524">
    <property type="term" value="F:ATP binding"/>
    <property type="evidence" value="ECO:0007669"/>
    <property type="project" value="UniProtKB-UniRule"/>
</dbReference>
<dbReference type="EMBL" id="SSMQ01000002">
    <property type="protein sequence ID" value="TKD12654.1"/>
    <property type="molecule type" value="Genomic_DNA"/>
</dbReference>
<protein>
    <submittedName>
        <fullName evidence="7">Serine/threonine protein kinase</fullName>
    </submittedName>
</protein>
<dbReference type="InterPro" id="IPR017441">
    <property type="entry name" value="Protein_kinase_ATP_BS"/>
</dbReference>
<dbReference type="Gene3D" id="1.10.510.10">
    <property type="entry name" value="Transferase(Phosphotransferase) domain 1"/>
    <property type="match status" value="1"/>
</dbReference>
<feature type="binding site" evidence="5">
    <location>
        <position position="39"/>
    </location>
    <ligand>
        <name>ATP</name>
        <dbReference type="ChEBI" id="CHEBI:30616"/>
    </ligand>
</feature>
<dbReference type="InterPro" id="IPR000719">
    <property type="entry name" value="Prot_kinase_dom"/>
</dbReference>
<dbReference type="PANTHER" id="PTHR43289">
    <property type="entry name" value="MITOGEN-ACTIVATED PROTEIN KINASE KINASE KINASE 20-RELATED"/>
    <property type="match status" value="1"/>
</dbReference>
<keyword evidence="7" id="KW-0723">Serine/threonine-protein kinase</keyword>
<dbReference type="PROSITE" id="PS50011">
    <property type="entry name" value="PROTEIN_KINASE_DOM"/>
    <property type="match status" value="1"/>
</dbReference>
<evidence type="ECO:0000313" key="7">
    <source>
        <dbReference type="EMBL" id="TKD12654.1"/>
    </source>
</evidence>
<keyword evidence="1" id="KW-0808">Transferase</keyword>
<dbReference type="CDD" id="cd14014">
    <property type="entry name" value="STKc_PknB_like"/>
    <property type="match status" value="1"/>
</dbReference>
<accession>A0A4U1JIX4</accession>
<evidence type="ECO:0000256" key="2">
    <source>
        <dbReference type="ARBA" id="ARBA00022741"/>
    </source>
</evidence>
<evidence type="ECO:0000256" key="1">
    <source>
        <dbReference type="ARBA" id="ARBA00022679"/>
    </source>
</evidence>
<dbReference type="SMART" id="SM00220">
    <property type="entry name" value="S_TKc"/>
    <property type="match status" value="1"/>
</dbReference>
<dbReference type="OrthoDB" id="5509558at2"/>
<comment type="caution">
    <text evidence="7">The sequence shown here is derived from an EMBL/GenBank/DDBJ whole genome shotgun (WGS) entry which is preliminary data.</text>
</comment>